<organism evidence="2">
    <name type="scientific">freshwater metagenome</name>
    <dbReference type="NCBI Taxonomy" id="449393"/>
    <lineage>
        <taxon>unclassified sequences</taxon>
        <taxon>metagenomes</taxon>
        <taxon>ecological metagenomes</taxon>
    </lineage>
</organism>
<sequence>MTPLLDWSFTQAGGEVPSPTEYSSSGESVSPHPYLHTMTTKRLPPLRTLSCPQCGQKGNLQRIIYGMPDPETFDFEKYAVGGCVVEENQPDVRCRDCGWSGLKALLLT</sequence>
<evidence type="ECO:0000256" key="1">
    <source>
        <dbReference type="SAM" id="MobiDB-lite"/>
    </source>
</evidence>
<accession>A0A6J7A9K5</accession>
<feature type="region of interest" description="Disordered" evidence="1">
    <location>
        <begin position="1"/>
        <end position="34"/>
    </location>
</feature>
<evidence type="ECO:0000313" key="2">
    <source>
        <dbReference type="EMBL" id="CAB4829288.1"/>
    </source>
</evidence>
<name>A0A6J7A9K5_9ZZZZ</name>
<reference evidence="2" key="1">
    <citation type="submission" date="2020-05" db="EMBL/GenBank/DDBJ databases">
        <authorList>
            <person name="Chiriac C."/>
            <person name="Salcher M."/>
            <person name="Ghai R."/>
            <person name="Kavagutti S V."/>
        </authorList>
    </citation>
    <scope>NUCLEOTIDE SEQUENCE</scope>
</reference>
<proteinExistence type="predicted"/>
<dbReference type="AlphaFoldDB" id="A0A6J7A9K5"/>
<dbReference type="EMBL" id="CAFABF010000039">
    <property type="protein sequence ID" value="CAB4829288.1"/>
    <property type="molecule type" value="Genomic_DNA"/>
</dbReference>
<protein>
    <submittedName>
        <fullName evidence="2">Unannotated protein</fullName>
    </submittedName>
</protein>
<gene>
    <name evidence="2" type="ORF">UFOPK3167_00851</name>
</gene>